<dbReference type="STRING" id="1245748.A0A421CWM9"/>
<proteinExistence type="predicted"/>
<dbReference type="Pfam" id="PF12013">
    <property type="entry name" value="OrsD"/>
    <property type="match status" value="1"/>
</dbReference>
<keyword evidence="2" id="KW-1185">Reference proteome</keyword>
<dbReference type="Proteomes" id="UP000215289">
    <property type="component" value="Unassembled WGS sequence"/>
</dbReference>
<gene>
    <name evidence="1" type="ORF">CFD26_103767</name>
</gene>
<protein>
    <submittedName>
        <fullName evidence="1">Uncharacterized protein</fullName>
    </submittedName>
</protein>
<name>A0A421CWM9_9EURO</name>
<evidence type="ECO:0000313" key="1">
    <source>
        <dbReference type="EMBL" id="RLL94227.1"/>
    </source>
</evidence>
<dbReference type="AlphaFoldDB" id="A0A421CWM9"/>
<dbReference type="EMBL" id="NIDN02000223">
    <property type="protein sequence ID" value="RLL94227.1"/>
    <property type="molecule type" value="Genomic_DNA"/>
</dbReference>
<dbReference type="InterPro" id="IPR022698">
    <property type="entry name" value="OrsD"/>
</dbReference>
<reference evidence="1 2" key="1">
    <citation type="submission" date="2018-08" db="EMBL/GenBank/DDBJ databases">
        <title>Draft genome sequences of two Aspergillus turcosus clinical strains isolated from bronchoalveolar lavage fluid: one azole-susceptible and the other azole-resistant.</title>
        <authorList>
            <person name="Parent-Michaud M."/>
            <person name="Dufresne P.J."/>
            <person name="Fournier E."/>
            <person name="Martineau C."/>
            <person name="Moreira S."/>
            <person name="Perkins V."/>
            <person name="De Repentigny L."/>
            <person name="Dufresne S.F."/>
        </authorList>
    </citation>
    <scope>NUCLEOTIDE SEQUENCE [LARGE SCALE GENOMIC DNA]</scope>
    <source>
        <strain evidence="1">HMR AF 1038</strain>
    </source>
</reference>
<accession>A0A421CWM9</accession>
<sequence length="398" mass="46152">MNATGPWHTPTPLVTGEEYDTCSSLSLALTFLPAQERQDWRSIVLSRGLTDTQTEGNDEHHAIDLAEHLIEWEELKVITLPMPRDMNAIGDTTDEYDDWQWTLHRILLRAFGRGRFREIRLWHPGLKSDFSTVFLFHNIAEYVEEWVLPVEARCKLKVRRAQYYHSQYAEQDDDDDKPRDSASAVNDDCERVWAQKGILIRREVESKGITLVMRWRYDWMREQRQKRVKLNAKITKESMDPILWTDRATEPAMFLNALTHCRVVLCTEHGNCFARDGLRHHLLHQHGISEEETIRVLSFFPEATLADTWDDINHPRDGQEQIDTLAVIKGYSCSCGYRTATEQDFVQHGLRTNHIMHPNRAASVFQTLSSIPGQVRFFVVTMRDNLTFPLAGSYGLTV</sequence>
<organism evidence="1 2">
    <name type="scientific">Aspergillus turcosus</name>
    <dbReference type="NCBI Taxonomy" id="1245748"/>
    <lineage>
        <taxon>Eukaryota</taxon>
        <taxon>Fungi</taxon>
        <taxon>Dikarya</taxon>
        <taxon>Ascomycota</taxon>
        <taxon>Pezizomycotina</taxon>
        <taxon>Eurotiomycetes</taxon>
        <taxon>Eurotiomycetidae</taxon>
        <taxon>Eurotiales</taxon>
        <taxon>Aspergillaceae</taxon>
        <taxon>Aspergillus</taxon>
        <taxon>Aspergillus subgen. Fumigati</taxon>
    </lineage>
</organism>
<comment type="caution">
    <text evidence="1">The sequence shown here is derived from an EMBL/GenBank/DDBJ whole genome shotgun (WGS) entry which is preliminary data.</text>
</comment>
<evidence type="ECO:0000313" key="2">
    <source>
        <dbReference type="Proteomes" id="UP000215289"/>
    </source>
</evidence>
<dbReference type="OrthoDB" id="4443767at2759"/>